<dbReference type="InterPro" id="IPR036689">
    <property type="entry name" value="ESAT-6-like_sf"/>
</dbReference>
<feature type="region of interest" description="Disordered" evidence="1">
    <location>
        <begin position="1"/>
        <end position="27"/>
    </location>
</feature>
<dbReference type="Proteomes" id="UP000608420">
    <property type="component" value="Unassembled WGS sequence"/>
</dbReference>
<evidence type="ECO:0000313" key="3">
    <source>
        <dbReference type="Proteomes" id="UP000608420"/>
    </source>
</evidence>
<gene>
    <name evidence="2" type="ORF">GCM10010913_32100</name>
</gene>
<name>A0ABQ1W2A9_9BACL</name>
<reference evidence="3" key="1">
    <citation type="journal article" date="2019" name="Int. J. Syst. Evol. Microbiol.">
        <title>The Global Catalogue of Microorganisms (GCM) 10K type strain sequencing project: providing services to taxonomists for standard genome sequencing and annotation.</title>
        <authorList>
            <consortium name="The Broad Institute Genomics Platform"/>
            <consortium name="The Broad Institute Genome Sequencing Center for Infectious Disease"/>
            <person name="Wu L."/>
            <person name="Ma J."/>
        </authorList>
    </citation>
    <scope>NUCLEOTIDE SEQUENCE [LARGE SCALE GENOMIC DNA]</scope>
    <source>
        <strain evidence="3">CGMCC 1.15420</strain>
    </source>
</reference>
<proteinExistence type="predicted"/>
<protein>
    <recommendedName>
        <fullName evidence="4">WXG100 family type VII secretion target</fullName>
    </recommendedName>
</protein>
<comment type="caution">
    <text evidence="2">The sequence shown here is derived from an EMBL/GenBank/DDBJ whole genome shotgun (WGS) entry which is preliminary data.</text>
</comment>
<dbReference type="Pfam" id="PF06013">
    <property type="entry name" value="WXG100"/>
    <property type="match status" value="1"/>
</dbReference>
<accession>A0ABQ1W2A9</accession>
<evidence type="ECO:0000256" key="1">
    <source>
        <dbReference type="SAM" id="MobiDB-lite"/>
    </source>
</evidence>
<dbReference type="SUPFAM" id="SSF140453">
    <property type="entry name" value="EsxAB dimer-like"/>
    <property type="match status" value="1"/>
</dbReference>
<dbReference type="RefSeq" id="WP_162944311.1">
    <property type="nucleotide sequence ID" value="NZ_BMIW01000025.1"/>
</dbReference>
<keyword evidence="3" id="KW-1185">Reference proteome</keyword>
<organism evidence="2 3">
    <name type="scientific">Paenibacillus aceti</name>
    <dbReference type="NCBI Taxonomy" id="1820010"/>
    <lineage>
        <taxon>Bacteria</taxon>
        <taxon>Bacillati</taxon>
        <taxon>Bacillota</taxon>
        <taxon>Bacilli</taxon>
        <taxon>Bacillales</taxon>
        <taxon>Paenibacillaceae</taxon>
        <taxon>Paenibacillus</taxon>
    </lineage>
</organism>
<dbReference type="Gene3D" id="1.10.287.1060">
    <property type="entry name" value="ESAT-6-like"/>
    <property type="match status" value="1"/>
</dbReference>
<sequence>MYSSSEIRSAARKTSQGEADLKRSERQLNSDIQEAASWWKGKAGTAFKNDYTGQTRNEITRLYTEIRSIESGLERLAREVQIADERRRAEEARRALEQQRQEQEQAKRK</sequence>
<dbReference type="EMBL" id="BMIW01000025">
    <property type="protein sequence ID" value="GGG07893.1"/>
    <property type="molecule type" value="Genomic_DNA"/>
</dbReference>
<evidence type="ECO:0008006" key="4">
    <source>
        <dbReference type="Google" id="ProtNLM"/>
    </source>
</evidence>
<dbReference type="InterPro" id="IPR010310">
    <property type="entry name" value="T7SS_ESAT-6-like"/>
</dbReference>
<feature type="region of interest" description="Disordered" evidence="1">
    <location>
        <begin position="87"/>
        <end position="109"/>
    </location>
</feature>
<evidence type="ECO:0000313" key="2">
    <source>
        <dbReference type="EMBL" id="GGG07893.1"/>
    </source>
</evidence>
<feature type="compositionally biased region" description="Polar residues" evidence="1">
    <location>
        <begin position="1"/>
        <end position="17"/>
    </location>
</feature>